<feature type="region of interest" description="Disordered" evidence="1">
    <location>
        <begin position="15"/>
        <end position="34"/>
    </location>
</feature>
<evidence type="ECO:0000313" key="3">
    <source>
        <dbReference type="Proteomes" id="UP001140949"/>
    </source>
</evidence>
<name>A0AAX6F987_IRIPA</name>
<sequence>MAAVGYASGGRFGMDDFPFDHSSPSSSPSPFDLSDYILFDEGPVQCPLPASSTGVIDPGQPPQGQFLISSSSKAAGGQFSMTTNQFATSTSSTAAASGQFSMASQPAGSSSSSRSNRQCGRRRRRRRRRRGQGCIQDKDRGGCVG</sequence>
<feature type="compositionally biased region" description="Basic residues" evidence="1">
    <location>
        <begin position="119"/>
        <end position="131"/>
    </location>
</feature>
<gene>
    <name evidence="2" type="ORF">M6B38_146220</name>
</gene>
<feature type="region of interest" description="Disordered" evidence="1">
    <location>
        <begin position="44"/>
        <end position="145"/>
    </location>
</feature>
<comment type="caution">
    <text evidence="2">The sequence shown here is derived from an EMBL/GenBank/DDBJ whole genome shotgun (WGS) entry which is preliminary data.</text>
</comment>
<evidence type="ECO:0000313" key="2">
    <source>
        <dbReference type="EMBL" id="KAJ6812906.1"/>
    </source>
</evidence>
<dbReference type="EMBL" id="JANAVB010030817">
    <property type="protein sequence ID" value="KAJ6812906.1"/>
    <property type="molecule type" value="Genomic_DNA"/>
</dbReference>
<feature type="compositionally biased region" description="Low complexity" evidence="1">
    <location>
        <begin position="20"/>
        <end position="34"/>
    </location>
</feature>
<dbReference type="AlphaFoldDB" id="A0AAX6F987"/>
<reference evidence="2" key="1">
    <citation type="journal article" date="2023" name="GigaByte">
        <title>Genome assembly of the bearded iris, Iris pallida Lam.</title>
        <authorList>
            <person name="Bruccoleri R.E."/>
            <person name="Oakeley E.J."/>
            <person name="Faust A.M.E."/>
            <person name="Altorfer M."/>
            <person name="Dessus-Babus S."/>
            <person name="Burckhardt D."/>
            <person name="Oertli M."/>
            <person name="Naumann U."/>
            <person name="Petersen F."/>
            <person name="Wong J."/>
        </authorList>
    </citation>
    <scope>NUCLEOTIDE SEQUENCE</scope>
    <source>
        <strain evidence="2">GSM-AAB239-AS_SAM_17_03QT</strain>
    </source>
</reference>
<accession>A0AAX6F987</accession>
<organism evidence="2 3">
    <name type="scientific">Iris pallida</name>
    <name type="common">Sweet iris</name>
    <dbReference type="NCBI Taxonomy" id="29817"/>
    <lineage>
        <taxon>Eukaryota</taxon>
        <taxon>Viridiplantae</taxon>
        <taxon>Streptophyta</taxon>
        <taxon>Embryophyta</taxon>
        <taxon>Tracheophyta</taxon>
        <taxon>Spermatophyta</taxon>
        <taxon>Magnoliopsida</taxon>
        <taxon>Liliopsida</taxon>
        <taxon>Asparagales</taxon>
        <taxon>Iridaceae</taxon>
        <taxon>Iridoideae</taxon>
        <taxon>Irideae</taxon>
        <taxon>Iris</taxon>
    </lineage>
</organism>
<dbReference type="Proteomes" id="UP001140949">
    <property type="component" value="Unassembled WGS sequence"/>
</dbReference>
<proteinExistence type="predicted"/>
<evidence type="ECO:0000256" key="1">
    <source>
        <dbReference type="SAM" id="MobiDB-lite"/>
    </source>
</evidence>
<reference evidence="2" key="2">
    <citation type="submission" date="2023-04" db="EMBL/GenBank/DDBJ databases">
        <authorList>
            <person name="Bruccoleri R.E."/>
            <person name="Oakeley E.J."/>
            <person name="Faust A.-M."/>
            <person name="Dessus-Babus S."/>
            <person name="Altorfer M."/>
            <person name="Burckhardt D."/>
            <person name="Oertli M."/>
            <person name="Naumann U."/>
            <person name="Petersen F."/>
            <person name="Wong J."/>
        </authorList>
    </citation>
    <scope>NUCLEOTIDE SEQUENCE</scope>
    <source>
        <strain evidence="2">GSM-AAB239-AS_SAM_17_03QT</strain>
        <tissue evidence="2">Leaf</tissue>
    </source>
</reference>
<feature type="compositionally biased region" description="Low complexity" evidence="1">
    <location>
        <begin position="87"/>
        <end position="97"/>
    </location>
</feature>
<feature type="compositionally biased region" description="Polar residues" evidence="1">
    <location>
        <begin position="62"/>
        <end position="86"/>
    </location>
</feature>
<feature type="compositionally biased region" description="Basic and acidic residues" evidence="1">
    <location>
        <begin position="136"/>
        <end position="145"/>
    </location>
</feature>
<protein>
    <submittedName>
        <fullName evidence="2">WRKY transcription factor 50</fullName>
    </submittedName>
</protein>
<feature type="compositionally biased region" description="Polar residues" evidence="1">
    <location>
        <begin position="98"/>
        <end position="107"/>
    </location>
</feature>
<feature type="compositionally biased region" description="Low complexity" evidence="1">
    <location>
        <begin position="108"/>
        <end position="118"/>
    </location>
</feature>
<keyword evidence="3" id="KW-1185">Reference proteome</keyword>